<name>A0A7S2RC17_9STRA</name>
<dbReference type="Pfam" id="PF01987">
    <property type="entry name" value="AIM24"/>
    <property type="match status" value="1"/>
</dbReference>
<dbReference type="AlphaFoldDB" id="A0A7S2RC17"/>
<dbReference type="InterPro" id="IPR002838">
    <property type="entry name" value="AIM24"/>
</dbReference>
<dbReference type="PANTHER" id="PTHR43657:SF1">
    <property type="entry name" value="ALTERED INHERITANCE OF MITOCHONDRIA PROTEIN 24, MITOCHONDRIAL"/>
    <property type="match status" value="1"/>
</dbReference>
<dbReference type="EMBL" id="HBHI01011353">
    <property type="protein sequence ID" value="CAD9666912.1"/>
    <property type="molecule type" value="Transcribed_RNA"/>
</dbReference>
<feature type="compositionally biased region" description="Acidic residues" evidence="1">
    <location>
        <begin position="328"/>
        <end position="342"/>
    </location>
</feature>
<feature type="compositionally biased region" description="Acidic residues" evidence="1">
    <location>
        <begin position="442"/>
        <end position="456"/>
    </location>
</feature>
<dbReference type="PANTHER" id="PTHR43657">
    <property type="entry name" value="TRYPTOPHAN RNA-BINDING ATTENUATOR PROTEIN-LIKE PROTEIN"/>
    <property type="match status" value="1"/>
</dbReference>
<organism evidence="2">
    <name type="scientific">Eucampia antarctica</name>
    <dbReference type="NCBI Taxonomy" id="49252"/>
    <lineage>
        <taxon>Eukaryota</taxon>
        <taxon>Sar</taxon>
        <taxon>Stramenopiles</taxon>
        <taxon>Ochrophyta</taxon>
        <taxon>Bacillariophyta</taxon>
        <taxon>Mediophyceae</taxon>
        <taxon>Biddulphiophycidae</taxon>
        <taxon>Hemiaulales</taxon>
        <taxon>Hemiaulaceae</taxon>
        <taxon>Eucampia</taxon>
    </lineage>
</organism>
<dbReference type="Gene3D" id="3.60.160.10">
    <property type="entry name" value="Mitochondrial biogenesis AIM24"/>
    <property type="match status" value="1"/>
</dbReference>
<proteinExistence type="predicted"/>
<feature type="region of interest" description="Disordered" evidence="1">
    <location>
        <begin position="312"/>
        <end position="474"/>
    </location>
</feature>
<reference evidence="2" key="1">
    <citation type="submission" date="2021-01" db="EMBL/GenBank/DDBJ databases">
        <authorList>
            <person name="Corre E."/>
            <person name="Pelletier E."/>
            <person name="Niang G."/>
            <person name="Scheremetjew M."/>
            <person name="Finn R."/>
            <person name="Kale V."/>
            <person name="Holt S."/>
            <person name="Cochrane G."/>
            <person name="Meng A."/>
            <person name="Brown T."/>
            <person name="Cohen L."/>
        </authorList>
    </citation>
    <scope>NUCLEOTIDE SEQUENCE</scope>
    <source>
        <strain evidence="2">CCMP1452</strain>
    </source>
</reference>
<sequence length="487" mass="51978">MRQALCKSSGTSVLRRQIISHRNSIFEPVRFKPSLVTYSNSKLIFPTLSIITRRPFSNKSDLSVKKDDNLPTIPIDFLVASRVQGEESQTLQINIEPGQKLRAESGAMLYMTQGIEMNTTMGEGGIGSGFKRMLTGQNLFLSDFTYDGDEGSHGTVGLGTDFPSKIIKLDLQDYGGKLVCQKGAFLAGGSDVRIEMEFAKKMTAGFFGGEGFILQSLLGEDTVFIKAGGTLVKKELQQGERLRVSSGCLVAFTQDIDFDVQMMPGFKNVMFGGEGIFITTLTGPGTVWLQGMPPDRMISEISRRIPSGGGIGLGIPIGMGGGGGATEENGDTSDDASTDGEEAVAGTDAAVDADRQATVASSGLTGDDIDSESPESLFGDAASKHVSPPGSSSVSDSDTFGKTSNFSSESDSDANFGENKTNEEQSFDDFGQDDQTSFSTEFDSEDDFSSGDEFDTENNFGSNESTDEEGGIGSIFGKLWDLFNDDD</sequence>
<dbReference type="SUPFAM" id="SSF51219">
    <property type="entry name" value="TRAP-like"/>
    <property type="match status" value="1"/>
</dbReference>
<evidence type="ECO:0008006" key="3">
    <source>
        <dbReference type="Google" id="ProtNLM"/>
    </source>
</evidence>
<dbReference type="InterPro" id="IPR036983">
    <property type="entry name" value="AIM24_sf"/>
</dbReference>
<gene>
    <name evidence="2" type="ORF">EANT1437_LOCUS5826</name>
</gene>
<protein>
    <recommendedName>
        <fullName evidence="3">Altered inheritance of mitochondria protein 24, mitochondrial</fullName>
    </recommendedName>
</protein>
<evidence type="ECO:0000313" key="2">
    <source>
        <dbReference type="EMBL" id="CAD9666912.1"/>
    </source>
</evidence>
<dbReference type="NCBIfam" id="TIGR00266">
    <property type="entry name" value="TIGR00266 family protein"/>
    <property type="match status" value="1"/>
</dbReference>
<feature type="compositionally biased region" description="Polar residues" evidence="1">
    <location>
        <begin position="400"/>
        <end position="409"/>
    </location>
</feature>
<dbReference type="InterPro" id="IPR016031">
    <property type="entry name" value="Trp_RNA-bd_attenuator-like_dom"/>
</dbReference>
<feature type="compositionally biased region" description="Low complexity" evidence="1">
    <location>
        <begin position="386"/>
        <end position="398"/>
    </location>
</feature>
<feature type="compositionally biased region" description="Gly residues" evidence="1">
    <location>
        <begin position="312"/>
        <end position="325"/>
    </location>
</feature>
<evidence type="ECO:0000256" key="1">
    <source>
        <dbReference type="SAM" id="MobiDB-lite"/>
    </source>
</evidence>
<accession>A0A7S2RC17</accession>